<feature type="transmembrane region" description="Helical" evidence="1">
    <location>
        <begin position="31"/>
        <end position="51"/>
    </location>
</feature>
<accession>A0A0R1UZW9</accession>
<dbReference type="InterPro" id="IPR014529">
    <property type="entry name" value="UCP026631"/>
</dbReference>
<dbReference type="InterPro" id="IPR005182">
    <property type="entry name" value="YdbS-like_PH"/>
</dbReference>
<sequence length="470" mass="54595">MLLQRTVHNLRAWIVLLVLVVFKNISNPKLLVLGLLIFLLLAVAQAYYHWLSYRFVLNEKHLLMHYGFIFKHQIDIPYERIQAVHREVWFLFKPFKVAKLTIETAGSRGGKDDVVLEAVPEFIYRELEKKRNHGAELPAAKASVQTTLYQVSVNDLFVFTFTDLNLVSVLLAMLGIYSEAGSLAFQKWVETRLNEIVAGGILMIALLILLILFILFIVVLTRNFLRYFRFFVWRTDDHLIIERGLFTRRRVSIPIQRIQALQLRQSLLRRLLGLQTVEVILAAGQGDNKKEDVNDNTFYLLPIIRDKEVWQMLQKLLPEWQPTALVPNSKKSHWFLFARFRLLALLILGAAAIYFFNLVWGIIVIGLLALFVAISFWTADIQTAALDKNSLHTVTVAGISRIETLCPFNKIQSVKLKTTYYLERHQWGHFEHFVKAGRIRRRIKLRYLDLAECTRLKQRVLAGRTTLKND</sequence>
<reference evidence="3 4" key="1">
    <citation type="journal article" date="2015" name="Genome Announc.">
        <title>Expanding the biotechnology potential of lactobacilli through comparative genomics of 213 strains and associated genera.</title>
        <authorList>
            <person name="Sun Z."/>
            <person name="Harris H.M."/>
            <person name="McCann A."/>
            <person name="Guo C."/>
            <person name="Argimon S."/>
            <person name="Zhang W."/>
            <person name="Yang X."/>
            <person name="Jeffery I.B."/>
            <person name="Cooney J.C."/>
            <person name="Kagawa T.F."/>
            <person name="Liu W."/>
            <person name="Song Y."/>
            <person name="Salvetti E."/>
            <person name="Wrobel A."/>
            <person name="Rasinkangas P."/>
            <person name="Parkhill J."/>
            <person name="Rea M.C."/>
            <person name="O'Sullivan O."/>
            <person name="Ritari J."/>
            <person name="Douillard F.P."/>
            <person name="Paul Ross R."/>
            <person name="Yang R."/>
            <person name="Briner A.E."/>
            <person name="Felis G.E."/>
            <person name="de Vos W.M."/>
            <person name="Barrangou R."/>
            <person name="Klaenhammer T.R."/>
            <person name="Caufield P.W."/>
            <person name="Cui Y."/>
            <person name="Zhang H."/>
            <person name="O'Toole P.W."/>
        </authorList>
    </citation>
    <scope>NUCLEOTIDE SEQUENCE [LARGE SCALE GENOMIC DNA]</scope>
    <source>
        <strain evidence="3 4">DSM 16230</strain>
    </source>
</reference>
<dbReference type="PANTHER" id="PTHR34473">
    <property type="entry name" value="UPF0699 TRANSMEMBRANE PROTEIN YDBS"/>
    <property type="match status" value="1"/>
</dbReference>
<protein>
    <recommendedName>
        <fullName evidence="2">YdbS-like PH domain-containing protein</fullName>
    </recommendedName>
</protein>
<evidence type="ECO:0000256" key="1">
    <source>
        <dbReference type="SAM" id="Phobius"/>
    </source>
</evidence>
<name>A0A0R1UZW9_9LACO</name>
<dbReference type="Pfam" id="PF03703">
    <property type="entry name" value="bPH_2"/>
    <property type="match status" value="2"/>
</dbReference>
<dbReference type="AlphaFoldDB" id="A0A0R1UZW9"/>
<feature type="transmembrane region" description="Helical" evidence="1">
    <location>
        <begin position="156"/>
        <end position="176"/>
    </location>
</feature>
<keyword evidence="4" id="KW-1185">Reference proteome</keyword>
<dbReference type="PIRSF" id="PIRSF026631">
    <property type="entry name" value="UCP026631"/>
    <property type="match status" value="1"/>
</dbReference>
<keyword evidence="1" id="KW-1133">Transmembrane helix</keyword>
<keyword evidence="1" id="KW-0472">Membrane</keyword>
<dbReference type="PANTHER" id="PTHR34473:SF2">
    <property type="entry name" value="UPF0699 TRANSMEMBRANE PROTEIN YDBT"/>
    <property type="match status" value="1"/>
</dbReference>
<evidence type="ECO:0000259" key="2">
    <source>
        <dbReference type="Pfam" id="PF03703"/>
    </source>
</evidence>
<organism evidence="3 4">
    <name type="scientific">Liquorilactobacillus satsumensis DSM 16230 = JCM 12392</name>
    <dbReference type="NCBI Taxonomy" id="1423801"/>
    <lineage>
        <taxon>Bacteria</taxon>
        <taxon>Bacillati</taxon>
        <taxon>Bacillota</taxon>
        <taxon>Bacilli</taxon>
        <taxon>Lactobacillales</taxon>
        <taxon>Lactobacillaceae</taxon>
        <taxon>Liquorilactobacillus</taxon>
    </lineage>
</organism>
<feature type="transmembrane region" description="Helical" evidence="1">
    <location>
        <begin position="334"/>
        <end position="354"/>
    </location>
</feature>
<proteinExistence type="predicted"/>
<evidence type="ECO:0000313" key="4">
    <source>
        <dbReference type="Proteomes" id="UP000051166"/>
    </source>
</evidence>
<comment type="caution">
    <text evidence="3">The sequence shown here is derived from an EMBL/GenBank/DDBJ whole genome shotgun (WGS) entry which is preliminary data.</text>
</comment>
<keyword evidence="1" id="KW-0812">Transmembrane</keyword>
<dbReference type="EMBL" id="AZFQ01000036">
    <property type="protein sequence ID" value="KRL98897.1"/>
    <property type="molecule type" value="Genomic_DNA"/>
</dbReference>
<dbReference type="PATRIC" id="fig|1423801.4.peg.722"/>
<feature type="domain" description="YdbS-like PH" evidence="2">
    <location>
        <begin position="227"/>
        <end position="286"/>
    </location>
</feature>
<feature type="transmembrane region" description="Helical" evidence="1">
    <location>
        <begin position="196"/>
        <end position="220"/>
    </location>
</feature>
<evidence type="ECO:0000313" key="3">
    <source>
        <dbReference type="EMBL" id="KRL98897.1"/>
    </source>
</evidence>
<dbReference type="Proteomes" id="UP000051166">
    <property type="component" value="Unassembled WGS sequence"/>
</dbReference>
<gene>
    <name evidence="3" type="ORF">FD50_GL000711</name>
</gene>
<feature type="domain" description="YdbS-like PH" evidence="2">
    <location>
        <begin position="50"/>
        <end position="120"/>
    </location>
</feature>
<dbReference type="STRING" id="1423801.FD50_GL000711"/>
<feature type="transmembrane region" description="Helical" evidence="1">
    <location>
        <begin position="7"/>
        <end position="25"/>
    </location>
</feature>
<feature type="transmembrane region" description="Helical" evidence="1">
    <location>
        <begin position="360"/>
        <end position="379"/>
    </location>
</feature>